<name>A0A316DGP2_9BACT</name>
<evidence type="ECO:0000313" key="2">
    <source>
        <dbReference type="Proteomes" id="UP000245489"/>
    </source>
</evidence>
<evidence type="ECO:0000313" key="1">
    <source>
        <dbReference type="EMBL" id="PWK16682.1"/>
    </source>
</evidence>
<comment type="caution">
    <text evidence="1">The sequence shown here is derived from an EMBL/GenBank/DDBJ whole genome shotgun (WGS) entry which is preliminary data.</text>
</comment>
<gene>
    <name evidence="1" type="ORF">LV89_04848</name>
</gene>
<protein>
    <submittedName>
        <fullName evidence="1">RloB-like protein</fullName>
    </submittedName>
</protein>
<reference evidence="1 2" key="1">
    <citation type="submission" date="2018-05" db="EMBL/GenBank/DDBJ databases">
        <title>Genomic Encyclopedia of Archaeal and Bacterial Type Strains, Phase II (KMG-II): from individual species to whole genera.</title>
        <authorList>
            <person name="Goeker M."/>
        </authorList>
    </citation>
    <scope>NUCLEOTIDE SEQUENCE [LARGE SCALE GENOMIC DNA]</scope>
    <source>
        <strain evidence="1 2">DSM 22214</strain>
    </source>
</reference>
<dbReference type="Proteomes" id="UP000245489">
    <property type="component" value="Unassembled WGS sequence"/>
</dbReference>
<dbReference type="InterPro" id="IPR025591">
    <property type="entry name" value="RloB"/>
</dbReference>
<dbReference type="AlphaFoldDB" id="A0A316DGP2"/>
<accession>A0A316DGP2</accession>
<dbReference type="OrthoDB" id="9796523at2"/>
<keyword evidence="2" id="KW-1185">Reference proteome</keyword>
<organism evidence="1 2">
    <name type="scientific">Arcicella aurantiaca</name>
    <dbReference type="NCBI Taxonomy" id="591202"/>
    <lineage>
        <taxon>Bacteria</taxon>
        <taxon>Pseudomonadati</taxon>
        <taxon>Bacteroidota</taxon>
        <taxon>Cytophagia</taxon>
        <taxon>Cytophagales</taxon>
        <taxon>Flectobacillaceae</taxon>
        <taxon>Arcicella</taxon>
    </lineage>
</organism>
<dbReference type="EMBL" id="QGGO01000048">
    <property type="protein sequence ID" value="PWK16682.1"/>
    <property type="molecule type" value="Genomic_DNA"/>
</dbReference>
<dbReference type="RefSeq" id="WP_109745548.1">
    <property type="nucleotide sequence ID" value="NZ_QGGO01000048.1"/>
</dbReference>
<sequence length="215" mass="25593">MRKIRPLPFKTKPSFAIVVDGETEYWYFQMLVRNEKDKLNVSIKPELPSKKSLSDQFQLVKKLAEDYTKTFWIIDLDVILKETRETKKGSKTKIQEFTEYVKYIHKKYEKSVTIIVNNPCLEFWLLLHFEATSKYFDTCESAEKNLKKYLKDYEKTQKYYTKQNNDIYLRLKPSLVEALKNAKALKLFDAENPNVGMSEMQLFFEANEFGQLFKI</sequence>
<proteinExistence type="predicted"/>
<dbReference type="Pfam" id="PF13707">
    <property type="entry name" value="RloB"/>
    <property type="match status" value="1"/>
</dbReference>